<dbReference type="PROSITE" id="PS51725">
    <property type="entry name" value="ABM"/>
    <property type="match status" value="1"/>
</dbReference>
<sequence length="98" mass="12040">MLVRIVKMSFKRSKVEEFKENFNQNKQAIRDFKGCDYLELYRDRDHSNVFFTYSYWQSETDLNTYRNSELFKQVWSKTKVLFDAKPQAWSLDRLYSLK</sequence>
<dbReference type="Pfam" id="PF03992">
    <property type="entry name" value="ABM"/>
    <property type="match status" value="1"/>
</dbReference>
<evidence type="ECO:0000313" key="2">
    <source>
        <dbReference type="EMBL" id="OZV69894.1"/>
    </source>
</evidence>
<accession>A0A265UX55</accession>
<organism evidence="2 3">
    <name type="scientific">Winogradskyella aurantia</name>
    <dbReference type="NCBI Taxonomy" id="1915063"/>
    <lineage>
        <taxon>Bacteria</taxon>
        <taxon>Pseudomonadati</taxon>
        <taxon>Bacteroidota</taxon>
        <taxon>Flavobacteriia</taxon>
        <taxon>Flavobacteriales</taxon>
        <taxon>Flavobacteriaceae</taxon>
        <taxon>Winogradskyella</taxon>
    </lineage>
</organism>
<comment type="caution">
    <text evidence="2">The sequence shown here is derived from an EMBL/GenBank/DDBJ whole genome shotgun (WGS) entry which is preliminary data.</text>
</comment>
<dbReference type="Gene3D" id="3.30.70.100">
    <property type="match status" value="1"/>
</dbReference>
<proteinExistence type="predicted"/>
<evidence type="ECO:0000313" key="3">
    <source>
        <dbReference type="Proteomes" id="UP000216840"/>
    </source>
</evidence>
<dbReference type="InterPro" id="IPR007138">
    <property type="entry name" value="ABM_dom"/>
</dbReference>
<keyword evidence="2" id="KW-0560">Oxidoreductase</keyword>
<keyword evidence="3" id="KW-1185">Reference proteome</keyword>
<dbReference type="AlphaFoldDB" id="A0A265UX55"/>
<dbReference type="RefSeq" id="WP_094967485.1">
    <property type="nucleotide sequence ID" value="NZ_NGJN01000002.1"/>
</dbReference>
<dbReference type="InterPro" id="IPR011008">
    <property type="entry name" value="Dimeric_a/b-barrel"/>
</dbReference>
<dbReference type="Proteomes" id="UP000216840">
    <property type="component" value="Unassembled WGS sequence"/>
</dbReference>
<dbReference type="SUPFAM" id="SSF54909">
    <property type="entry name" value="Dimeric alpha+beta barrel"/>
    <property type="match status" value="1"/>
</dbReference>
<feature type="domain" description="ABM" evidence="1">
    <location>
        <begin position="2"/>
        <end position="91"/>
    </location>
</feature>
<evidence type="ECO:0000259" key="1">
    <source>
        <dbReference type="PROSITE" id="PS51725"/>
    </source>
</evidence>
<dbReference type="EMBL" id="NGJN01000002">
    <property type="protein sequence ID" value="OZV69894.1"/>
    <property type="molecule type" value="Genomic_DNA"/>
</dbReference>
<protein>
    <submittedName>
        <fullName evidence="2">Antibiotic biosynthesis monooxygenase</fullName>
    </submittedName>
</protein>
<name>A0A265UX55_9FLAO</name>
<reference evidence="2 3" key="1">
    <citation type="submission" date="2017-05" db="EMBL/GenBank/DDBJ databases">
        <title>The draft genome sequence of Idiomarina salinarum WNB302.</title>
        <authorList>
            <person name="Sun Y."/>
            <person name="Chen B."/>
            <person name="Du Z."/>
        </authorList>
    </citation>
    <scope>NUCLEOTIDE SEQUENCE [LARGE SCALE GENOMIC DNA]</scope>
    <source>
        <strain evidence="2 3">WNB302</strain>
    </source>
</reference>
<dbReference type="GO" id="GO:0004497">
    <property type="term" value="F:monooxygenase activity"/>
    <property type="evidence" value="ECO:0007669"/>
    <property type="project" value="UniProtKB-KW"/>
</dbReference>
<gene>
    <name evidence="2" type="ORF">CA834_04545</name>
</gene>
<dbReference type="OrthoDB" id="1120859at2"/>
<keyword evidence="2" id="KW-0503">Monooxygenase</keyword>